<organism evidence="5 6">
    <name type="scientific">Acidithiobacillus caldus (strain ATCC 51756 / DSM 8584 / KU)</name>
    <dbReference type="NCBI Taxonomy" id="637389"/>
    <lineage>
        <taxon>Bacteria</taxon>
        <taxon>Pseudomonadati</taxon>
        <taxon>Pseudomonadota</taxon>
        <taxon>Acidithiobacillia</taxon>
        <taxon>Acidithiobacillales</taxon>
        <taxon>Acidithiobacillaceae</taxon>
        <taxon>Acidithiobacillus</taxon>
    </lineage>
</organism>
<dbReference type="eggNOG" id="COG0084">
    <property type="taxonomic scope" value="Bacteria"/>
</dbReference>
<evidence type="ECO:0000256" key="1">
    <source>
        <dbReference type="ARBA" id="ARBA00009275"/>
    </source>
</evidence>
<dbReference type="PANTHER" id="PTHR46124">
    <property type="entry name" value="D-AMINOACYL-TRNA DEACYLASE"/>
    <property type="match status" value="1"/>
</dbReference>
<dbReference type="HOGENOM" id="CLU_031506_4_2_6"/>
<feature type="binding site" evidence="4">
    <location>
        <position position="19"/>
    </location>
    <ligand>
        <name>a divalent metal cation</name>
        <dbReference type="ChEBI" id="CHEBI:60240"/>
        <label>1</label>
    </ligand>
</feature>
<keyword evidence="2 4" id="KW-0479">Metal-binding</keyword>
<protein>
    <submittedName>
        <fullName evidence="5">Putative deoxyribonuclease YcfH</fullName>
    </submittedName>
</protein>
<dbReference type="Pfam" id="PF01026">
    <property type="entry name" value="TatD_DNase"/>
    <property type="match status" value="1"/>
</dbReference>
<feature type="binding site" evidence="4">
    <location>
        <position position="165"/>
    </location>
    <ligand>
        <name>a divalent metal cation</name>
        <dbReference type="ChEBI" id="CHEBI:60240"/>
        <label>2</label>
    </ligand>
</feature>
<dbReference type="PANTHER" id="PTHR46124:SF2">
    <property type="entry name" value="D-AMINOACYL-TRNA DEACYLASE"/>
    <property type="match status" value="1"/>
</dbReference>
<dbReference type="InterPro" id="IPR032466">
    <property type="entry name" value="Metal_Hydrolase"/>
</dbReference>
<evidence type="ECO:0000256" key="4">
    <source>
        <dbReference type="PIRSR" id="PIRSR005902-1"/>
    </source>
</evidence>
<accession>A0A059ZWI6</accession>
<evidence type="ECO:0000256" key="2">
    <source>
        <dbReference type="ARBA" id="ARBA00022723"/>
    </source>
</evidence>
<feature type="binding site" evidence="4">
    <location>
        <position position="21"/>
    </location>
    <ligand>
        <name>a divalent metal cation</name>
        <dbReference type="ChEBI" id="CHEBI:60240"/>
        <label>1</label>
    </ligand>
</feature>
<evidence type="ECO:0000313" key="6">
    <source>
        <dbReference type="Proteomes" id="UP000005522"/>
    </source>
</evidence>
<dbReference type="EMBL" id="CP005986">
    <property type="protein sequence ID" value="AIA55798.1"/>
    <property type="molecule type" value="Genomic_DNA"/>
</dbReference>
<dbReference type="GO" id="GO:0005829">
    <property type="term" value="C:cytosol"/>
    <property type="evidence" value="ECO:0007669"/>
    <property type="project" value="TreeGrafter"/>
</dbReference>
<sequence>MGLPTTEEQVLQAALVDSHCHLDFDDFAEDRDAVLARARAAGVEHLLIAAVTPSHWARVQSLAAEHAGIWAAAGVHPNEDPATTPELDELLRALAAPRVAATGETGLDYFRSEGDLSWQRQRFALHIAAARQSGKPLIVHTRAAAADTLDLLRSEKARDVGGVIHCFTEDWDFACQAMDLGFYISLSGIVTFKKSTELQQVAKKIPADRLLIETDAPYLAPVPQRGRRNEPAYVAHVASFLAELRGEEPQALAAQTHANFFRCFPAAGMAA</sequence>
<gene>
    <name evidence="5" type="ORF">Acaty_c1940</name>
</gene>
<dbReference type="PROSITE" id="PS01137">
    <property type="entry name" value="TATD_1"/>
    <property type="match status" value="1"/>
</dbReference>
<dbReference type="AlphaFoldDB" id="A0A059ZWI6"/>
<dbReference type="PROSITE" id="PS01091">
    <property type="entry name" value="TATD_3"/>
    <property type="match status" value="1"/>
</dbReference>
<dbReference type="InterPro" id="IPR018228">
    <property type="entry name" value="DNase_TatD-rel_CS"/>
</dbReference>
<dbReference type="InterPro" id="IPR001130">
    <property type="entry name" value="TatD-like"/>
</dbReference>
<dbReference type="PIRSF" id="PIRSF005902">
    <property type="entry name" value="DNase_TatD"/>
    <property type="match status" value="1"/>
</dbReference>
<evidence type="ECO:0000256" key="3">
    <source>
        <dbReference type="ARBA" id="ARBA00022801"/>
    </source>
</evidence>
<dbReference type="GO" id="GO:0004536">
    <property type="term" value="F:DNA nuclease activity"/>
    <property type="evidence" value="ECO:0007669"/>
    <property type="project" value="InterPro"/>
</dbReference>
<dbReference type="KEGG" id="acz:Acaty_c1940"/>
<comment type="similarity">
    <text evidence="1">Belongs to the metallo-dependent hydrolases superfamily. TatD-type hydrolase family.</text>
</comment>
<dbReference type="InterPro" id="IPR015991">
    <property type="entry name" value="TatD/YcfH-like"/>
</dbReference>
<dbReference type="GO" id="GO:0016788">
    <property type="term" value="F:hydrolase activity, acting on ester bonds"/>
    <property type="evidence" value="ECO:0007669"/>
    <property type="project" value="InterPro"/>
</dbReference>
<keyword evidence="3" id="KW-0378">Hydrolase</keyword>
<feature type="binding site" evidence="4">
    <location>
        <position position="140"/>
    </location>
    <ligand>
        <name>a divalent metal cation</name>
        <dbReference type="ChEBI" id="CHEBI:60240"/>
        <label>2</label>
    </ligand>
</feature>
<reference evidence="5 6" key="1">
    <citation type="journal article" date="2009" name="J. Bacteriol.">
        <title>Draft genome sequence of the extremely acidophilic bacterium Acidithiobacillus caldus ATCC 51756 reveals metabolic versatility in the genus Acidithiobacillus.</title>
        <authorList>
            <person name="Valdes J."/>
            <person name="Quatrini R."/>
            <person name="Hallberg K."/>
            <person name="Dopson M."/>
            <person name="Valenzuela P.D."/>
            <person name="Holmes D.S."/>
        </authorList>
    </citation>
    <scope>NUCLEOTIDE SEQUENCE [LARGE SCALE GENOMIC DNA]</scope>
    <source>
        <strain evidence="6">ATCC 51756 / DSM 8584 / KU</strain>
    </source>
</reference>
<proteinExistence type="inferred from homology"/>
<dbReference type="CDD" id="cd01310">
    <property type="entry name" value="TatD_DNAse"/>
    <property type="match status" value="1"/>
</dbReference>
<dbReference type="SUPFAM" id="SSF51556">
    <property type="entry name" value="Metallo-dependent hydrolases"/>
    <property type="match status" value="1"/>
</dbReference>
<dbReference type="Proteomes" id="UP000005522">
    <property type="component" value="Chromosome"/>
</dbReference>
<dbReference type="Gene3D" id="3.20.20.140">
    <property type="entry name" value="Metal-dependent hydrolases"/>
    <property type="match status" value="1"/>
</dbReference>
<dbReference type="FunFam" id="3.20.20.140:FF:000005">
    <property type="entry name" value="TatD family hydrolase"/>
    <property type="match status" value="1"/>
</dbReference>
<evidence type="ECO:0000313" key="5">
    <source>
        <dbReference type="EMBL" id="AIA55798.1"/>
    </source>
</evidence>
<feature type="binding site" evidence="4">
    <location>
        <position position="104"/>
    </location>
    <ligand>
        <name>a divalent metal cation</name>
        <dbReference type="ChEBI" id="CHEBI:60240"/>
        <label>1</label>
    </ligand>
</feature>
<dbReference type="NCBIfam" id="TIGR00010">
    <property type="entry name" value="YchF/TatD family DNA exonuclease"/>
    <property type="match status" value="1"/>
</dbReference>
<dbReference type="GO" id="GO:0046872">
    <property type="term" value="F:metal ion binding"/>
    <property type="evidence" value="ECO:0007669"/>
    <property type="project" value="UniProtKB-KW"/>
</dbReference>
<name>A0A059ZWI6_ACICK</name>
<feature type="binding site" evidence="4">
    <location>
        <position position="215"/>
    </location>
    <ligand>
        <name>a divalent metal cation</name>
        <dbReference type="ChEBI" id="CHEBI:60240"/>
        <label>1</label>
    </ligand>
</feature>